<evidence type="ECO:0000313" key="3">
    <source>
        <dbReference type="Proteomes" id="UP000694044"/>
    </source>
</evidence>
<feature type="transmembrane region" description="Helical" evidence="1">
    <location>
        <begin position="99"/>
        <end position="117"/>
    </location>
</feature>
<evidence type="ECO:0000313" key="2">
    <source>
        <dbReference type="EMBL" id="KAG7387135.1"/>
    </source>
</evidence>
<dbReference type="Proteomes" id="UP000694044">
    <property type="component" value="Unassembled WGS sequence"/>
</dbReference>
<dbReference type="AlphaFoldDB" id="A0A8T1W141"/>
<keyword evidence="1" id="KW-1133">Transmembrane helix</keyword>
<gene>
    <name evidence="2" type="ORF">PHYPSEUDO_014655</name>
</gene>
<reference evidence="2" key="1">
    <citation type="submission" date="2021-02" db="EMBL/GenBank/DDBJ databases">
        <authorList>
            <person name="Palmer J.M."/>
        </authorList>
    </citation>
    <scope>NUCLEOTIDE SEQUENCE</scope>
    <source>
        <strain evidence="2">SCRP734</strain>
    </source>
</reference>
<keyword evidence="1" id="KW-0472">Membrane</keyword>
<name>A0A8T1W141_9STRA</name>
<organism evidence="2 3">
    <name type="scientific">Phytophthora pseudosyringae</name>
    <dbReference type="NCBI Taxonomy" id="221518"/>
    <lineage>
        <taxon>Eukaryota</taxon>
        <taxon>Sar</taxon>
        <taxon>Stramenopiles</taxon>
        <taxon>Oomycota</taxon>
        <taxon>Peronosporomycetes</taxon>
        <taxon>Peronosporales</taxon>
        <taxon>Peronosporaceae</taxon>
        <taxon>Phytophthora</taxon>
    </lineage>
</organism>
<dbReference type="EMBL" id="JAGDFM010000085">
    <property type="protein sequence ID" value="KAG7387135.1"/>
    <property type="molecule type" value="Genomic_DNA"/>
</dbReference>
<sequence length="353" mass="38902">MANHGFWVRVGFASVSIGCAGALQHGFWLDPPPFSPPTDLHAGYVGVGIATAEIWAFPVLFYMFSLGIVTACVILMFVRAEGGSHAFRHLFSQRQQLRIISKMGLLQVFLYVAYPVYQLQFSNTNDEAPLLLVRPVFKLVIKKVFAAVIAHKEDMIPVRVVFTVDFFDALYLVTFMQTVSLTTLVIVLVVDIGQSAVELEELHRHRRRLLTRIGDVAFAGSLESTTNAGLLDAIRALCSSSRTLQRQGVSVRPCIHHQNSTEGSSLLTKLETAQWAGTSPQLLPSASSIAYLSARSGPIGSCTALAETKKVILPQNRIPADIKQYTKQSARYQVKSLQKVWGAAHPQQTFRCS</sequence>
<protein>
    <submittedName>
        <fullName evidence="2">Uncharacterized protein</fullName>
    </submittedName>
</protein>
<feature type="transmembrane region" description="Helical" evidence="1">
    <location>
        <begin position="54"/>
        <end position="78"/>
    </location>
</feature>
<keyword evidence="1" id="KW-0812">Transmembrane</keyword>
<proteinExistence type="predicted"/>
<evidence type="ECO:0000256" key="1">
    <source>
        <dbReference type="SAM" id="Phobius"/>
    </source>
</evidence>
<feature type="transmembrane region" description="Helical" evidence="1">
    <location>
        <begin position="7"/>
        <end position="28"/>
    </location>
</feature>
<accession>A0A8T1W141</accession>
<comment type="caution">
    <text evidence="2">The sequence shown here is derived from an EMBL/GenBank/DDBJ whole genome shotgun (WGS) entry which is preliminary data.</text>
</comment>
<keyword evidence="3" id="KW-1185">Reference proteome</keyword>
<feature type="transmembrane region" description="Helical" evidence="1">
    <location>
        <begin position="169"/>
        <end position="190"/>
    </location>
</feature>